<dbReference type="AlphaFoldDB" id="A1VX73"/>
<accession>A1VX73</accession>
<keyword evidence="2" id="KW-1185">Reference proteome</keyword>
<keyword evidence="1" id="KW-0614">Plasmid</keyword>
<evidence type="ECO:0000313" key="1">
    <source>
        <dbReference type="EMBL" id="ABM40251.1"/>
    </source>
</evidence>
<organism evidence="1 2">
    <name type="scientific">Polaromonas naphthalenivorans (strain CJ2)</name>
    <dbReference type="NCBI Taxonomy" id="365044"/>
    <lineage>
        <taxon>Bacteria</taxon>
        <taxon>Pseudomonadati</taxon>
        <taxon>Pseudomonadota</taxon>
        <taxon>Betaproteobacteria</taxon>
        <taxon>Burkholderiales</taxon>
        <taxon>Comamonadaceae</taxon>
        <taxon>Polaromonas</taxon>
    </lineage>
</organism>
<dbReference type="KEGG" id="pna:Pnap_5003"/>
<evidence type="ECO:0000313" key="2">
    <source>
        <dbReference type="Proteomes" id="UP000000644"/>
    </source>
</evidence>
<protein>
    <submittedName>
        <fullName evidence="1">Uncharacterized protein</fullName>
    </submittedName>
</protein>
<reference evidence="2" key="1">
    <citation type="journal article" date="2009" name="Environ. Microbiol.">
        <title>The genome of Polaromonas naphthalenivorans strain CJ2, isolated from coal tar-contaminated sediment, reveals physiological and metabolic versatility and evolution through extensive horizontal gene transfer.</title>
        <authorList>
            <person name="Yagi J.M."/>
            <person name="Sims D."/>
            <person name="Brettin T."/>
            <person name="Bruce D."/>
            <person name="Madsen E.L."/>
        </authorList>
    </citation>
    <scope>NUCLEOTIDE SEQUENCE [LARGE SCALE GENOMIC DNA]</scope>
    <source>
        <strain evidence="2">CJ2</strain>
        <plasmid evidence="2">Plasmid pPNAP07</plasmid>
    </source>
</reference>
<name>A1VX73_POLNA</name>
<dbReference type="HOGENOM" id="CLU_186099_0_0_4"/>
<sequence length="93" mass="10561">MPQKTSNLAGSGVFAFVDSAKPLTHHTAMKLTHELLMQYRTPAGLWRKVQLQALGLDWPPLKGWIQRVVGMELTDEQFKQFTGHDPDQRDLFG</sequence>
<dbReference type="EMBL" id="CP000536">
    <property type="protein sequence ID" value="ABM40251.1"/>
    <property type="molecule type" value="Genomic_DNA"/>
</dbReference>
<geneLocation type="plasmid" evidence="1 2">
    <name>pPNAP07</name>
</geneLocation>
<proteinExistence type="predicted"/>
<gene>
    <name evidence="1" type="ordered locus">Pnap_5003</name>
</gene>
<dbReference type="Proteomes" id="UP000000644">
    <property type="component" value="Plasmid pPNAP07"/>
</dbReference>